<protein>
    <submittedName>
        <fullName evidence="1">Uncharacterized protein</fullName>
    </submittedName>
</protein>
<reference evidence="1" key="1">
    <citation type="submission" date="2021-04" db="EMBL/GenBank/DDBJ databases">
        <title>Oceanospirillales bacteria with DddD are important DMSP degraders in coastal seawater.</title>
        <authorList>
            <person name="Liu J."/>
        </authorList>
    </citation>
    <scope>NUCLEOTIDE SEQUENCE</scope>
    <source>
        <strain evidence="1">D13-4</strain>
    </source>
</reference>
<name>A0ABY5H3Q2_9PSED</name>
<dbReference type="EMBL" id="CP073346">
    <property type="protein sequence ID" value="UTW06931.1"/>
    <property type="molecule type" value="Genomic_DNA"/>
</dbReference>
<evidence type="ECO:0000313" key="1">
    <source>
        <dbReference type="EMBL" id="UTW06931.1"/>
    </source>
</evidence>
<keyword evidence="2" id="KW-1185">Reference proteome</keyword>
<proteinExistence type="predicted"/>
<accession>A0ABY5H3Q2</accession>
<dbReference type="Proteomes" id="UP001059672">
    <property type="component" value="Chromosome"/>
</dbReference>
<gene>
    <name evidence="1" type="ORF">KDW96_17445</name>
</gene>
<dbReference type="RefSeq" id="WP_255837497.1">
    <property type="nucleotide sequence ID" value="NZ_CP073346.1"/>
</dbReference>
<sequence>MAPLRGRVERIEVVLTRIHCRNGDSRLFDPPGGGSLWPTLPALRRRLRQVGARWIVLLQPEVHGEFIGRPAMQQGDPGLRRGL</sequence>
<evidence type="ECO:0000313" key="2">
    <source>
        <dbReference type="Proteomes" id="UP001059672"/>
    </source>
</evidence>
<organism evidence="1 2">
    <name type="scientific">Pseudomonas benzenivorans</name>
    <dbReference type="NCBI Taxonomy" id="556533"/>
    <lineage>
        <taxon>Bacteria</taxon>
        <taxon>Pseudomonadati</taxon>
        <taxon>Pseudomonadota</taxon>
        <taxon>Gammaproteobacteria</taxon>
        <taxon>Pseudomonadales</taxon>
        <taxon>Pseudomonadaceae</taxon>
        <taxon>Pseudomonas</taxon>
    </lineage>
</organism>